<feature type="compositionally biased region" description="Low complexity" evidence="2">
    <location>
        <begin position="152"/>
        <end position="163"/>
    </location>
</feature>
<feature type="region of interest" description="Disordered" evidence="2">
    <location>
        <begin position="22"/>
        <end position="63"/>
    </location>
</feature>
<evidence type="ECO:0000256" key="1">
    <source>
        <dbReference type="SAM" id="Coils"/>
    </source>
</evidence>
<keyword evidence="4" id="KW-1185">Reference proteome</keyword>
<keyword evidence="1" id="KW-0175">Coiled coil</keyword>
<protein>
    <submittedName>
        <fullName evidence="3">Uncharacterized protein</fullName>
    </submittedName>
</protein>
<evidence type="ECO:0000256" key="2">
    <source>
        <dbReference type="SAM" id="MobiDB-lite"/>
    </source>
</evidence>
<feature type="compositionally biased region" description="Basic and acidic residues" evidence="2">
    <location>
        <begin position="181"/>
        <end position="204"/>
    </location>
</feature>
<feature type="coiled-coil region" evidence="1">
    <location>
        <begin position="233"/>
        <end position="267"/>
    </location>
</feature>
<evidence type="ECO:0000313" key="3">
    <source>
        <dbReference type="EMBL" id="KAK8222698.1"/>
    </source>
</evidence>
<reference evidence="3 4" key="1">
    <citation type="submission" date="2024-04" db="EMBL/GenBank/DDBJ databases">
        <title>Phyllosticta paracitricarpa is synonymous to the EU quarantine fungus P. citricarpa based on phylogenomic analyses.</title>
        <authorList>
            <consortium name="Lawrence Berkeley National Laboratory"/>
            <person name="Van Ingen-Buijs V.A."/>
            <person name="Van Westerhoven A.C."/>
            <person name="Haridas S."/>
            <person name="Skiadas P."/>
            <person name="Martin F."/>
            <person name="Groenewald J.Z."/>
            <person name="Crous P.W."/>
            <person name="Seidl M.F."/>
        </authorList>
    </citation>
    <scope>NUCLEOTIDE SEQUENCE [LARGE SCALE GENOMIC DNA]</scope>
    <source>
        <strain evidence="3 4">CBS 123374</strain>
    </source>
</reference>
<name>A0ABR1Y9A7_9PEZI</name>
<dbReference type="Proteomes" id="UP001492380">
    <property type="component" value="Unassembled WGS sequence"/>
</dbReference>
<organism evidence="3 4">
    <name type="scientific">Phyllosticta capitalensis</name>
    <dbReference type="NCBI Taxonomy" id="121624"/>
    <lineage>
        <taxon>Eukaryota</taxon>
        <taxon>Fungi</taxon>
        <taxon>Dikarya</taxon>
        <taxon>Ascomycota</taxon>
        <taxon>Pezizomycotina</taxon>
        <taxon>Dothideomycetes</taxon>
        <taxon>Dothideomycetes incertae sedis</taxon>
        <taxon>Botryosphaeriales</taxon>
        <taxon>Phyllostictaceae</taxon>
        <taxon>Phyllosticta</taxon>
    </lineage>
</organism>
<gene>
    <name evidence="3" type="ORF">HDK90DRAFT_471006</name>
</gene>
<sequence length="408" mass="45450">MPRGGCGLRFEAAAGLFTKRKDKSRAFDDVPVTTDANEGKRASSSSKIHRAMYRNKPLPYLPPPSTAELNQLRSNAADNSAKFEATWSASGSHPLAYSHPNNHINVNADPPLPNAPTRNASDATPVARNFCQEDIDLSAVSRPLTIVKKRPSAALSKATASSSEPVSAATAQTGSEDGEDRSDVDNQTDRADSVNNSEEHDECKVGRAVMEMSESKPRHVQQHSRSKDTAQELRAIIQEINALKESQAMLEEENEQWRRAYLEMKQERDGLIQAGHAALEKRVIEGSKRMKIIRHLNKEVDKLEQELEEADRDTDAAKRELSRFKEQHANTSKGKVREFEAKLVRAYKVINALKYDLAKAQDLYTKLISDATELVKTIHALDKSPSMVIEAAQKFSNKIVRPWISKKD</sequence>
<accession>A0ABR1Y9A7</accession>
<feature type="region of interest" description="Disordered" evidence="2">
    <location>
        <begin position="151"/>
        <end position="204"/>
    </location>
</feature>
<proteinExistence type="predicted"/>
<comment type="caution">
    <text evidence="3">The sequence shown here is derived from an EMBL/GenBank/DDBJ whole genome shotgun (WGS) entry which is preliminary data.</text>
</comment>
<evidence type="ECO:0000313" key="4">
    <source>
        <dbReference type="Proteomes" id="UP001492380"/>
    </source>
</evidence>
<feature type="coiled-coil region" evidence="1">
    <location>
        <begin position="293"/>
        <end position="327"/>
    </location>
</feature>
<dbReference type="EMBL" id="JBBWRZ010000015">
    <property type="protein sequence ID" value="KAK8222698.1"/>
    <property type="molecule type" value="Genomic_DNA"/>
</dbReference>